<keyword evidence="7" id="KW-0808">Transferase</keyword>
<evidence type="ECO:0000313" key="8">
    <source>
        <dbReference type="Proteomes" id="UP001251528"/>
    </source>
</evidence>
<dbReference type="PANTHER" id="PTHR15407:SF32">
    <property type="entry name" value="PROTEIN (MNN4), PUTATIVE (AFU_ORTHOLOGUE AFUA_1G03790)-RELATED"/>
    <property type="match status" value="1"/>
</dbReference>
<evidence type="ECO:0000256" key="2">
    <source>
        <dbReference type="ARBA" id="ARBA00022692"/>
    </source>
</evidence>
<reference evidence="7" key="1">
    <citation type="submission" date="2023-06" db="EMBL/GenBank/DDBJ databases">
        <title>Conoideocrella luteorostrata (Hypocreales: Clavicipitaceae), a potential biocontrol fungus for elongate hemlock scale in United States Christmas tree production areas.</title>
        <authorList>
            <person name="Barrett H."/>
            <person name="Lovett B."/>
            <person name="Macias A.M."/>
            <person name="Stajich J.E."/>
            <person name="Kasson M.T."/>
        </authorList>
    </citation>
    <scope>NUCLEOTIDE SEQUENCE</scope>
    <source>
        <strain evidence="7">ARSEF 14590</strain>
    </source>
</reference>
<keyword evidence="7" id="KW-0328">Glycosyltransferase</keyword>
<sequence>MRFLLLLAVPLTTLATAIALRGGTDNVVTQHPVSPHDQFILTSKFNSPDSAHDLDSRYDARFMKDPLTQLAHRNASRALIQAYLSICSELGVQTWLMGDSLLGWWWGKKMMTRDYTSNVQITERGLYFLAAYHNASIHYYRSKALPKGRKFLLEISSSYKQRERYAVGAADGRWIDLASGLYLNISAVRYNPHHPNGQGMLDTKNGEEFHDTQLYPLRDTTFEGVPAKIPFRYEEMLVERYGDIALRKIFP</sequence>
<feature type="domain" description="LicD/FKTN/FKRP nucleotidyltransferase" evidence="6">
    <location>
        <begin position="201"/>
        <end position="242"/>
    </location>
</feature>
<gene>
    <name evidence="7" type="primary">MNN4_1</name>
    <name evidence="7" type="ORF">QQS21_006638</name>
</gene>
<dbReference type="Proteomes" id="UP001251528">
    <property type="component" value="Unassembled WGS sequence"/>
</dbReference>
<dbReference type="InterPro" id="IPR007074">
    <property type="entry name" value="LicD/FKTN/FKRP_NTP_transf"/>
</dbReference>
<keyword evidence="3" id="KW-1133">Transmembrane helix</keyword>
<dbReference type="GO" id="GO:0016757">
    <property type="term" value="F:glycosyltransferase activity"/>
    <property type="evidence" value="ECO:0007669"/>
    <property type="project" value="UniProtKB-KW"/>
</dbReference>
<proteinExistence type="predicted"/>
<feature type="chain" id="PRO_5042492354" evidence="5">
    <location>
        <begin position="20"/>
        <end position="251"/>
    </location>
</feature>
<keyword evidence="8" id="KW-1185">Reference proteome</keyword>
<feature type="signal peptide" evidence="5">
    <location>
        <begin position="1"/>
        <end position="19"/>
    </location>
</feature>
<accession>A0AAJ0G027</accession>
<comment type="caution">
    <text evidence="7">The sequence shown here is derived from an EMBL/GenBank/DDBJ whole genome shotgun (WGS) entry which is preliminary data.</text>
</comment>
<dbReference type="PANTHER" id="PTHR15407">
    <property type="entry name" value="FUKUTIN-RELATED"/>
    <property type="match status" value="1"/>
</dbReference>
<name>A0AAJ0G027_9HYPO</name>
<protein>
    <submittedName>
        <fullName evidence="7">Mannosyltransferase</fullName>
    </submittedName>
</protein>
<evidence type="ECO:0000259" key="6">
    <source>
        <dbReference type="Pfam" id="PF04991"/>
    </source>
</evidence>
<evidence type="ECO:0000256" key="5">
    <source>
        <dbReference type="SAM" id="SignalP"/>
    </source>
</evidence>
<keyword evidence="2" id="KW-0812">Transmembrane</keyword>
<dbReference type="AlphaFoldDB" id="A0AAJ0G027"/>
<evidence type="ECO:0000256" key="4">
    <source>
        <dbReference type="ARBA" id="ARBA00023136"/>
    </source>
</evidence>
<evidence type="ECO:0000313" key="7">
    <source>
        <dbReference type="EMBL" id="KAK2595665.1"/>
    </source>
</evidence>
<keyword evidence="4" id="KW-0472">Membrane</keyword>
<dbReference type="GO" id="GO:0009100">
    <property type="term" value="P:glycoprotein metabolic process"/>
    <property type="evidence" value="ECO:0007669"/>
    <property type="project" value="UniProtKB-ARBA"/>
</dbReference>
<dbReference type="Pfam" id="PF04991">
    <property type="entry name" value="LicD"/>
    <property type="match status" value="1"/>
</dbReference>
<organism evidence="7 8">
    <name type="scientific">Conoideocrella luteorostrata</name>
    <dbReference type="NCBI Taxonomy" id="1105319"/>
    <lineage>
        <taxon>Eukaryota</taxon>
        <taxon>Fungi</taxon>
        <taxon>Dikarya</taxon>
        <taxon>Ascomycota</taxon>
        <taxon>Pezizomycotina</taxon>
        <taxon>Sordariomycetes</taxon>
        <taxon>Hypocreomycetidae</taxon>
        <taxon>Hypocreales</taxon>
        <taxon>Clavicipitaceae</taxon>
        <taxon>Conoideocrella</taxon>
    </lineage>
</organism>
<dbReference type="GO" id="GO:0016020">
    <property type="term" value="C:membrane"/>
    <property type="evidence" value="ECO:0007669"/>
    <property type="project" value="UniProtKB-SubCell"/>
</dbReference>
<dbReference type="InterPro" id="IPR009644">
    <property type="entry name" value="FKTN/MNN4/W02B3.4-1"/>
</dbReference>
<comment type="subcellular location">
    <subcellularLocation>
        <location evidence="1">Membrane</location>
        <topology evidence="1">Single-pass membrane protein</topology>
    </subcellularLocation>
</comment>
<keyword evidence="5" id="KW-0732">Signal</keyword>
<dbReference type="EMBL" id="JASWJB010000125">
    <property type="protein sequence ID" value="KAK2595665.1"/>
    <property type="molecule type" value="Genomic_DNA"/>
</dbReference>
<evidence type="ECO:0000256" key="3">
    <source>
        <dbReference type="ARBA" id="ARBA00022989"/>
    </source>
</evidence>
<evidence type="ECO:0000256" key="1">
    <source>
        <dbReference type="ARBA" id="ARBA00004167"/>
    </source>
</evidence>